<dbReference type="OrthoDB" id="980937at2"/>
<dbReference type="EMBL" id="FOLE01000006">
    <property type="protein sequence ID" value="SFC54987.1"/>
    <property type="molecule type" value="Genomic_DNA"/>
</dbReference>
<protein>
    <recommendedName>
        <fullName evidence="4">Pre-peptidase C-terminal domain-containing protein</fullName>
    </recommendedName>
</protein>
<gene>
    <name evidence="2" type="ORF">SAMN05421780_106220</name>
</gene>
<dbReference type="AlphaFoldDB" id="A0A1I1K203"/>
<sequence>MKKLLIAIVTFCFFAMLPKASFAQCDAEKFMDNCNAKLANGYNFLKSFSIDGGKATSGKVEYSYVFSKDSNYLMTLCSKEGDAKKLVVTLFDANRKELGSNFDAKSNSFFPAFAYKCSATGIYYLSFSYPNGQGECAGSVLGFKRQ</sequence>
<keyword evidence="1" id="KW-0732">Signal</keyword>
<dbReference type="STRING" id="927664.SAMN05421780_106220"/>
<dbReference type="Proteomes" id="UP000199514">
    <property type="component" value="Unassembled WGS sequence"/>
</dbReference>
<evidence type="ECO:0000256" key="1">
    <source>
        <dbReference type="SAM" id="SignalP"/>
    </source>
</evidence>
<feature type="chain" id="PRO_5011520744" description="Pre-peptidase C-terminal domain-containing protein" evidence="1">
    <location>
        <begin position="24"/>
        <end position="146"/>
    </location>
</feature>
<organism evidence="2 3">
    <name type="scientific">Flexibacter flexilis DSM 6793</name>
    <dbReference type="NCBI Taxonomy" id="927664"/>
    <lineage>
        <taxon>Bacteria</taxon>
        <taxon>Pseudomonadati</taxon>
        <taxon>Bacteroidota</taxon>
        <taxon>Cytophagia</taxon>
        <taxon>Cytophagales</taxon>
        <taxon>Flexibacteraceae</taxon>
        <taxon>Flexibacter</taxon>
    </lineage>
</organism>
<evidence type="ECO:0000313" key="2">
    <source>
        <dbReference type="EMBL" id="SFC54987.1"/>
    </source>
</evidence>
<evidence type="ECO:0008006" key="4">
    <source>
        <dbReference type="Google" id="ProtNLM"/>
    </source>
</evidence>
<dbReference type="RefSeq" id="WP_143083952.1">
    <property type="nucleotide sequence ID" value="NZ_FOLE01000006.1"/>
</dbReference>
<evidence type="ECO:0000313" key="3">
    <source>
        <dbReference type="Proteomes" id="UP000199514"/>
    </source>
</evidence>
<keyword evidence="3" id="KW-1185">Reference proteome</keyword>
<proteinExistence type="predicted"/>
<feature type="signal peptide" evidence="1">
    <location>
        <begin position="1"/>
        <end position="23"/>
    </location>
</feature>
<reference evidence="2 3" key="1">
    <citation type="submission" date="2016-10" db="EMBL/GenBank/DDBJ databases">
        <authorList>
            <person name="de Groot N.N."/>
        </authorList>
    </citation>
    <scope>NUCLEOTIDE SEQUENCE [LARGE SCALE GENOMIC DNA]</scope>
    <source>
        <strain evidence="2 3">DSM 6793</strain>
    </source>
</reference>
<name>A0A1I1K203_9BACT</name>
<accession>A0A1I1K203</accession>